<dbReference type="AlphaFoldDB" id="A0A0M0G6Q1"/>
<proteinExistence type="predicted"/>
<gene>
    <name evidence="2" type="ORF">AF332_01080</name>
</gene>
<evidence type="ECO:0000256" key="1">
    <source>
        <dbReference type="SAM" id="Phobius"/>
    </source>
</evidence>
<evidence type="ECO:0000313" key="3">
    <source>
        <dbReference type="Proteomes" id="UP000037109"/>
    </source>
</evidence>
<keyword evidence="1" id="KW-1133">Transmembrane helix</keyword>
<keyword evidence="1" id="KW-0812">Transmembrane</keyword>
<keyword evidence="1" id="KW-0472">Membrane</keyword>
<dbReference type="RefSeq" id="WP_053432970.1">
    <property type="nucleotide sequence ID" value="NZ_LGUF01000007.1"/>
</dbReference>
<organism evidence="2 3">
    <name type="scientific">Sporosarcina globispora</name>
    <name type="common">Bacillus globisporus</name>
    <dbReference type="NCBI Taxonomy" id="1459"/>
    <lineage>
        <taxon>Bacteria</taxon>
        <taxon>Bacillati</taxon>
        <taxon>Bacillota</taxon>
        <taxon>Bacilli</taxon>
        <taxon>Bacillales</taxon>
        <taxon>Caryophanaceae</taxon>
        <taxon>Sporosarcina</taxon>
    </lineage>
</organism>
<evidence type="ECO:0000313" key="2">
    <source>
        <dbReference type="EMBL" id="KON85575.1"/>
    </source>
</evidence>
<dbReference type="EMBL" id="LGUF01000007">
    <property type="protein sequence ID" value="KON85575.1"/>
    <property type="molecule type" value="Genomic_DNA"/>
</dbReference>
<dbReference type="STRING" id="1459.AF332_01080"/>
<protein>
    <submittedName>
        <fullName evidence="2">Uncharacterized protein</fullName>
    </submittedName>
</protein>
<keyword evidence="3" id="KW-1185">Reference proteome</keyword>
<dbReference type="Proteomes" id="UP000037109">
    <property type="component" value="Unassembled WGS sequence"/>
</dbReference>
<reference evidence="3" key="1">
    <citation type="submission" date="2015-07" db="EMBL/GenBank/DDBJ databases">
        <title>Fjat-10036 dsm4.</title>
        <authorList>
            <person name="Liu B."/>
            <person name="Wang J."/>
            <person name="Zhu Y."/>
            <person name="Liu G."/>
            <person name="Chen Q."/>
            <person name="Chen Z."/>
            <person name="Lan J."/>
            <person name="Che J."/>
            <person name="Ge C."/>
            <person name="Shi H."/>
            <person name="Pan Z."/>
            <person name="Liu X."/>
        </authorList>
    </citation>
    <scope>NUCLEOTIDE SEQUENCE [LARGE SCALE GENOMIC DNA]</scope>
    <source>
        <strain evidence="3">DSM 4</strain>
    </source>
</reference>
<comment type="caution">
    <text evidence="2">The sequence shown here is derived from an EMBL/GenBank/DDBJ whole genome shotgun (WGS) entry which is preliminary data.</text>
</comment>
<sequence>MGRGEVDTLEALYRDQRENRNSLIEKLAEFKEYQESIMSDSLESANETYSQLVATLVAAMAVAIILIVGVTVWVIRSTGRSISLITKGIKGIDYEVNKRS</sequence>
<feature type="transmembrane region" description="Helical" evidence="1">
    <location>
        <begin position="52"/>
        <end position="75"/>
    </location>
</feature>
<name>A0A0M0G6Q1_SPOGL</name>
<accession>A0A0M0G6Q1</accession>